<evidence type="ECO:0000256" key="9">
    <source>
        <dbReference type="ARBA" id="ARBA00022692"/>
    </source>
</evidence>
<evidence type="ECO:0000256" key="2">
    <source>
        <dbReference type="ARBA" id="ARBA00004429"/>
    </source>
</evidence>
<evidence type="ECO:0000256" key="1">
    <source>
        <dbReference type="ARBA" id="ARBA00002460"/>
    </source>
</evidence>
<keyword evidence="11 12" id="KW-0472">Membrane</keyword>
<dbReference type="RefSeq" id="WP_249697721.1">
    <property type="nucleotide sequence ID" value="NZ_JAMFLX010000003.1"/>
</dbReference>
<proteinExistence type="inferred from homology"/>
<keyword evidence="8 12" id="KW-0997">Cell inner membrane</keyword>
<evidence type="ECO:0000256" key="3">
    <source>
        <dbReference type="ARBA" id="ARBA00007556"/>
    </source>
</evidence>
<comment type="subunit">
    <text evidence="4">The complex is composed of two ATP-binding proteins (MlaF), two transmembrane proteins (MlaE), two cytoplasmic solute-binding proteins (MlaB) and six periplasmic solute-binding proteins (MlaD).</text>
</comment>
<dbReference type="Pfam" id="PF02405">
    <property type="entry name" value="MlaE"/>
    <property type="match status" value="1"/>
</dbReference>
<evidence type="ECO:0000313" key="13">
    <source>
        <dbReference type="EMBL" id="MCL6268886.1"/>
    </source>
</evidence>
<evidence type="ECO:0000256" key="8">
    <source>
        <dbReference type="ARBA" id="ARBA00022519"/>
    </source>
</evidence>
<keyword evidence="7" id="KW-1003">Cell membrane</keyword>
<keyword evidence="9 12" id="KW-0812">Transmembrane</keyword>
<dbReference type="NCBIfam" id="NF033619">
    <property type="entry name" value="perm_MlaE_1"/>
    <property type="match status" value="1"/>
</dbReference>
<dbReference type="EMBL" id="JAMFLX010000003">
    <property type="protein sequence ID" value="MCL6268886.1"/>
    <property type="molecule type" value="Genomic_DNA"/>
</dbReference>
<sequence length="264" mass="28230">MKQALDHLAAFGRTGLDIVQAIGRATIMLFQSVFGRRSGYGSFTPLLIKQIYSVGVLSLIIITVSGLFIGMVLGLQGYNILIRYGSEQSIGQLVALSLVRELGPVVTALLFAGRAGSALTAEIGLMKATEQLSSLEMIGVDPLKRVIAPRFWAGVISMPLLAGIFSMVGIFGGAMIGVDWLGIYEGSFWGNMQQAVDFRNDIVDGLIKSVVFGFVVTWISVFQGYDATPTSEGISRATTRTVVYGSLAVLGLDFILTAVMFGDL</sequence>
<evidence type="ECO:0000313" key="14">
    <source>
        <dbReference type="Proteomes" id="UP001203338"/>
    </source>
</evidence>
<feature type="transmembrane region" description="Helical" evidence="12">
    <location>
        <begin position="151"/>
        <end position="182"/>
    </location>
</feature>
<evidence type="ECO:0000256" key="11">
    <source>
        <dbReference type="ARBA" id="ARBA00023136"/>
    </source>
</evidence>
<gene>
    <name evidence="13" type="primary">mlaE</name>
    <name evidence="13" type="ORF">M3P05_02835</name>
</gene>
<comment type="caution">
    <text evidence="13">The sequence shown here is derived from an EMBL/GenBank/DDBJ whole genome shotgun (WGS) entry which is preliminary data.</text>
</comment>
<comment type="caution">
    <text evidence="12">Lacks conserved residue(s) required for the propagation of feature annotation.</text>
</comment>
<organism evidence="13 14">
    <name type="scientific">Parendozoicomonas callyspongiae</name>
    <dbReference type="NCBI Taxonomy" id="2942213"/>
    <lineage>
        <taxon>Bacteria</taxon>
        <taxon>Pseudomonadati</taxon>
        <taxon>Pseudomonadota</taxon>
        <taxon>Gammaproteobacteria</taxon>
        <taxon>Oceanospirillales</taxon>
        <taxon>Endozoicomonadaceae</taxon>
        <taxon>Parendozoicomonas</taxon>
    </lineage>
</organism>
<dbReference type="PANTHER" id="PTHR30188">
    <property type="entry name" value="ABC TRANSPORTER PERMEASE PROTEIN-RELATED"/>
    <property type="match status" value="1"/>
</dbReference>
<keyword evidence="6" id="KW-0813">Transport</keyword>
<evidence type="ECO:0000256" key="10">
    <source>
        <dbReference type="ARBA" id="ARBA00022989"/>
    </source>
</evidence>
<dbReference type="NCBIfam" id="TIGR00056">
    <property type="entry name" value="MlaE family lipid ABC transporter permease subunit"/>
    <property type="match status" value="1"/>
</dbReference>
<evidence type="ECO:0000256" key="12">
    <source>
        <dbReference type="RuleBase" id="RU362044"/>
    </source>
</evidence>
<evidence type="ECO:0000256" key="6">
    <source>
        <dbReference type="ARBA" id="ARBA00022448"/>
    </source>
</evidence>
<protein>
    <recommendedName>
        <fullName evidence="5">Intermembrane phospholipid transport system permease protein MlaE</fullName>
    </recommendedName>
</protein>
<keyword evidence="10 12" id="KW-1133">Transmembrane helix</keyword>
<evidence type="ECO:0000256" key="7">
    <source>
        <dbReference type="ARBA" id="ARBA00022475"/>
    </source>
</evidence>
<feature type="transmembrane region" description="Helical" evidence="12">
    <location>
        <begin position="202"/>
        <end position="221"/>
    </location>
</feature>
<name>A0ABT0PCX8_9GAMM</name>
<feature type="transmembrane region" description="Helical" evidence="12">
    <location>
        <begin position="51"/>
        <end position="75"/>
    </location>
</feature>
<dbReference type="Proteomes" id="UP001203338">
    <property type="component" value="Unassembled WGS sequence"/>
</dbReference>
<comment type="similarity">
    <text evidence="3 12">Belongs to the MlaE permease family.</text>
</comment>
<feature type="transmembrane region" description="Helical" evidence="12">
    <location>
        <begin position="242"/>
        <end position="261"/>
    </location>
</feature>
<comment type="function">
    <text evidence="1">Part of the ABC transporter complex MlaFEDB, which is involved in a phospholipid transport pathway that maintains lipid asymmetry in the outer membrane by retrograde trafficking of phospholipids from the outer membrane to the inner membrane. Probably responsible for the translocation of the substrate across the membrane.</text>
</comment>
<comment type="subcellular location">
    <subcellularLocation>
        <location evidence="2 12">Cell inner membrane</location>
        <topology evidence="2 12">Multi-pass membrane protein</topology>
    </subcellularLocation>
</comment>
<keyword evidence="14" id="KW-1185">Reference proteome</keyword>
<accession>A0ABT0PCX8</accession>
<dbReference type="InterPro" id="IPR030802">
    <property type="entry name" value="Permease_MalE"/>
</dbReference>
<dbReference type="InterPro" id="IPR003453">
    <property type="entry name" value="ABC_MlaE_roteobac"/>
</dbReference>
<evidence type="ECO:0000256" key="5">
    <source>
        <dbReference type="ARBA" id="ARBA00020857"/>
    </source>
</evidence>
<dbReference type="InterPro" id="IPR053408">
    <property type="entry name" value="MlaE_Permease"/>
</dbReference>
<reference evidence="13 14" key="1">
    <citation type="submission" date="2022-05" db="EMBL/GenBank/DDBJ databases">
        <authorList>
            <person name="Park J.-S."/>
        </authorList>
    </citation>
    <scope>NUCLEOTIDE SEQUENCE [LARGE SCALE GENOMIC DNA]</scope>
    <source>
        <strain evidence="13 14">2012CJ34-2</strain>
    </source>
</reference>
<evidence type="ECO:0000256" key="4">
    <source>
        <dbReference type="ARBA" id="ARBA00011380"/>
    </source>
</evidence>
<dbReference type="PANTHER" id="PTHR30188:SF4">
    <property type="entry name" value="PROTEIN TRIGALACTOSYLDIACYLGLYCEROL 1, CHLOROPLASTIC"/>
    <property type="match status" value="1"/>
</dbReference>